<evidence type="ECO:0000313" key="2">
    <source>
        <dbReference type="EMBL" id="RGD74509.1"/>
    </source>
</evidence>
<organism evidence="2 3">
    <name type="scientific">Anaerofustis stercorihominis</name>
    <dbReference type="NCBI Taxonomy" id="214853"/>
    <lineage>
        <taxon>Bacteria</taxon>
        <taxon>Bacillati</taxon>
        <taxon>Bacillota</taxon>
        <taxon>Clostridia</taxon>
        <taxon>Eubacteriales</taxon>
        <taxon>Eubacteriaceae</taxon>
        <taxon>Anaerofustis</taxon>
    </lineage>
</organism>
<dbReference type="Gene3D" id="1.10.260.40">
    <property type="entry name" value="lambda repressor-like DNA-binding domains"/>
    <property type="match status" value="1"/>
</dbReference>
<accession>A0A3E3E007</accession>
<comment type="caution">
    <text evidence="2">The sequence shown here is derived from an EMBL/GenBank/DDBJ whole genome shotgun (WGS) entry which is preliminary data.</text>
</comment>
<protein>
    <submittedName>
        <fullName evidence="2">XRE family transcriptional regulator</fullName>
    </submittedName>
</protein>
<evidence type="ECO:0000259" key="1">
    <source>
        <dbReference type="PROSITE" id="PS50943"/>
    </source>
</evidence>
<sequence>MDIVEMIGNRILHLCREKNMSINKLSKKSGVSNTAINGILNQRTNNPRILTIKRICDGFDMTIKEFFDVKEFRKYM</sequence>
<dbReference type="RefSeq" id="WP_117532215.1">
    <property type="nucleotide sequence ID" value="NZ_QUSM01000003.1"/>
</dbReference>
<dbReference type="PROSITE" id="PS50943">
    <property type="entry name" value="HTH_CROC1"/>
    <property type="match status" value="1"/>
</dbReference>
<dbReference type="SUPFAM" id="SSF47413">
    <property type="entry name" value="lambda repressor-like DNA-binding domains"/>
    <property type="match status" value="1"/>
</dbReference>
<name>A0A3E3E007_9FIRM</name>
<gene>
    <name evidence="2" type="ORF">DW687_07060</name>
</gene>
<dbReference type="GO" id="GO:0003677">
    <property type="term" value="F:DNA binding"/>
    <property type="evidence" value="ECO:0007669"/>
    <property type="project" value="InterPro"/>
</dbReference>
<dbReference type="CDD" id="cd00093">
    <property type="entry name" value="HTH_XRE"/>
    <property type="match status" value="1"/>
</dbReference>
<dbReference type="SMART" id="SM00530">
    <property type="entry name" value="HTH_XRE"/>
    <property type="match status" value="1"/>
</dbReference>
<dbReference type="AlphaFoldDB" id="A0A3E3E007"/>
<dbReference type="EMBL" id="QUSM01000003">
    <property type="protein sequence ID" value="RGD74509.1"/>
    <property type="molecule type" value="Genomic_DNA"/>
</dbReference>
<dbReference type="Proteomes" id="UP000261212">
    <property type="component" value="Unassembled WGS sequence"/>
</dbReference>
<feature type="domain" description="HTH cro/C1-type" evidence="1">
    <location>
        <begin position="11"/>
        <end position="66"/>
    </location>
</feature>
<reference evidence="2 3" key="1">
    <citation type="submission" date="2018-08" db="EMBL/GenBank/DDBJ databases">
        <title>A genome reference for cultivated species of the human gut microbiota.</title>
        <authorList>
            <person name="Zou Y."/>
            <person name="Xue W."/>
            <person name="Luo G."/>
        </authorList>
    </citation>
    <scope>NUCLEOTIDE SEQUENCE [LARGE SCALE GENOMIC DNA]</scope>
    <source>
        <strain evidence="2 3">AM25-6</strain>
    </source>
</reference>
<evidence type="ECO:0000313" key="3">
    <source>
        <dbReference type="Proteomes" id="UP000261212"/>
    </source>
</evidence>
<proteinExistence type="predicted"/>
<dbReference type="Pfam" id="PF13443">
    <property type="entry name" value="HTH_26"/>
    <property type="match status" value="1"/>
</dbReference>
<dbReference type="InterPro" id="IPR001387">
    <property type="entry name" value="Cro/C1-type_HTH"/>
</dbReference>
<dbReference type="InterPro" id="IPR010982">
    <property type="entry name" value="Lambda_DNA-bd_dom_sf"/>
</dbReference>